<feature type="transmembrane region" description="Helical" evidence="1">
    <location>
        <begin position="6"/>
        <end position="24"/>
    </location>
</feature>
<dbReference type="Proteomes" id="UP001194468">
    <property type="component" value="Unassembled WGS sequence"/>
</dbReference>
<feature type="transmembrane region" description="Helical" evidence="1">
    <location>
        <begin position="36"/>
        <end position="57"/>
    </location>
</feature>
<evidence type="ECO:0000256" key="1">
    <source>
        <dbReference type="SAM" id="Phobius"/>
    </source>
</evidence>
<evidence type="ECO:0000313" key="2">
    <source>
        <dbReference type="EMBL" id="KAF8437245.1"/>
    </source>
</evidence>
<sequence>IQETEVIGLVLPITATVVTSFRLFERARQARLWLDNAWAALAMILNIIFLIVNWLYLHDYAQYPQHTRVVIYYLVAQIFYTVVWCDWLCLQVVR</sequence>
<evidence type="ECO:0000313" key="3">
    <source>
        <dbReference type="Proteomes" id="UP001194468"/>
    </source>
</evidence>
<name>A0AAD4BQL1_BOLED</name>
<protein>
    <submittedName>
        <fullName evidence="2">Uncharacterized protein</fullName>
    </submittedName>
</protein>
<dbReference type="AlphaFoldDB" id="A0AAD4BQL1"/>
<feature type="transmembrane region" description="Helical" evidence="1">
    <location>
        <begin position="69"/>
        <end position="90"/>
    </location>
</feature>
<reference evidence="2" key="2">
    <citation type="journal article" date="2020" name="Nat. Commun.">
        <title>Large-scale genome sequencing of mycorrhizal fungi provides insights into the early evolution of symbiotic traits.</title>
        <authorList>
            <person name="Miyauchi S."/>
            <person name="Kiss E."/>
            <person name="Kuo A."/>
            <person name="Drula E."/>
            <person name="Kohler A."/>
            <person name="Sanchez-Garcia M."/>
            <person name="Morin E."/>
            <person name="Andreopoulos B."/>
            <person name="Barry K.W."/>
            <person name="Bonito G."/>
            <person name="Buee M."/>
            <person name="Carver A."/>
            <person name="Chen C."/>
            <person name="Cichocki N."/>
            <person name="Clum A."/>
            <person name="Culley D."/>
            <person name="Crous P.W."/>
            <person name="Fauchery L."/>
            <person name="Girlanda M."/>
            <person name="Hayes R.D."/>
            <person name="Keri Z."/>
            <person name="LaButti K."/>
            <person name="Lipzen A."/>
            <person name="Lombard V."/>
            <person name="Magnuson J."/>
            <person name="Maillard F."/>
            <person name="Murat C."/>
            <person name="Nolan M."/>
            <person name="Ohm R.A."/>
            <person name="Pangilinan J."/>
            <person name="Pereira M.F."/>
            <person name="Perotto S."/>
            <person name="Peter M."/>
            <person name="Pfister S."/>
            <person name="Riley R."/>
            <person name="Sitrit Y."/>
            <person name="Stielow J.B."/>
            <person name="Szollosi G."/>
            <person name="Zifcakova L."/>
            <person name="Stursova M."/>
            <person name="Spatafora J.W."/>
            <person name="Tedersoo L."/>
            <person name="Vaario L.M."/>
            <person name="Yamada A."/>
            <person name="Yan M."/>
            <person name="Wang P."/>
            <person name="Xu J."/>
            <person name="Bruns T."/>
            <person name="Baldrian P."/>
            <person name="Vilgalys R."/>
            <person name="Dunand C."/>
            <person name="Henrissat B."/>
            <person name="Grigoriev I.V."/>
            <person name="Hibbett D."/>
            <person name="Nagy L.G."/>
            <person name="Martin F.M."/>
        </authorList>
    </citation>
    <scope>NUCLEOTIDE SEQUENCE</scope>
    <source>
        <strain evidence="2">BED1</strain>
    </source>
</reference>
<feature type="non-terminal residue" evidence="2">
    <location>
        <position position="1"/>
    </location>
</feature>
<accession>A0AAD4BQL1</accession>
<keyword evidence="1" id="KW-1133">Transmembrane helix</keyword>
<keyword evidence="1" id="KW-0472">Membrane</keyword>
<organism evidence="2 3">
    <name type="scientific">Boletus edulis BED1</name>
    <dbReference type="NCBI Taxonomy" id="1328754"/>
    <lineage>
        <taxon>Eukaryota</taxon>
        <taxon>Fungi</taxon>
        <taxon>Dikarya</taxon>
        <taxon>Basidiomycota</taxon>
        <taxon>Agaricomycotina</taxon>
        <taxon>Agaricomycetes</taxon>
        <taxon>Agaricomycetidae</taxon>
        <taxon>Boletales</taxon>
        <taxon>Boletineae</taxon>
        <taxon>Boletaceae</taxon>
        <taxon>Boletoideae</taxon>
        <taxon>Boletus</taxon>
    </lineage>
</organism>
<proteinExistence type="predicted"/>
<comment type="caution">
    <text evidence="2">The sequence shown here is derived from an EMBL/GenBank/DDBJ whole genome shotgun (WGS) entry which is preliminary data.</text>
</comment>
<keyword evidence="3" id="KW-1185">Reference proteome</keyword>
<reference evidence="2" key="1">
    <citation type="submission" date="2019-10" db="EMBL/GenBank/DDBJ databases">
        <authorList>
            <consortium name="DOE Joint Genome Institute"/>
            <person name="Kuo A."/>
            <person name="Miyauchi S."/>
            <person name="Kiss E."/>
            <person name="Drula E."/>
            <person name="Kohler A."/>
            <person name="Sanchez-Garcia M."/>
            <person name="Andreopoulos B."/>
            <person name="Barry K.W."/>
            <person name="Bonito G."/>
            <person name="Buee M."/>
            <person name="Carver A."/>
            <person name="Chen C."/>
            <person name="Cichocki N."/>
            <person name="Clum A."/>
            <person name="Culley D."/>
            <person name="Crous P.W."/>
            <person name="Fauchery L."/>
            <person name="Girlanda M."/>
            <person name="Hayes R."/>
            <person name="Keri Z."/>
            <person name="LaButti K."/>
            <person name="Lipzen A."/>
            <person name="Lombard V."/>
            <person name="Magnuson J."/>
            <person name="Maillard F."/>
            <person name="Morin E."/>
            <person name="Murat C."/>
            <person name="Nolan M."/>
            <person name="Ohm R."/>
            <person name="Pangilinan J."/>
            <person name="Pereira M."/>
            <person name="Perotto S."/>
            <person name="Peter M."/>
            <person name="Riley R."/>
            <person name="Sitrit Y."/>
            <person name="Stielow B."/>
            <person name="Szollosi G."/>
            <person name="Zifcakova L."/>
            <person name="Stursova M."/>
            <person name="Spatafora J.W."/>
            <person name="Tedersoo L."/>
            <person name="Vaario L.-M."/>
            <person name="Yamada A."/>
            <person name="Yan M."/>
            <person name="Wang P."/>
            <person name="Xu J."/>
            <person name="Bruns T."/>
            <person name="Baldrian P."/>
            <person name="Vilgalys R."/>
            <person name="Henrissat B."/>
            <person name="Grigoriev I.V."/>
            <person name="Hibbett D."/>
            <person name="Nagy L.G."/>
            <person name="Martin F.M."/>
        </authorList>
    </citation>
    <scope>NUCLEOTIDE SEQUENCE</scope>
    <source>
        <strain evidence="2">BED1</strain>
    </source>
</reference>
<dbReference type="EMBL" id="WHUW01000019">
    <property type="protein sequence ID" value="KAF8437245.1"/>
    <property type="molecule type" value="Genomic_DNA"/>
</dbReference>
<keyword evidence="1" id="KW-0812">Transmembrane</keyword>
<gene>
    <name evidence="2" type="ORF">L210DRAFT_3682681</name>
</gene>